<dbReference type="Gene3D" id="3.10.105.10">
    <property type="entry name" value="Dipeptide-binding Protein, Domain 3"/>
    <property type="match status" value="1"/>
</dbReference>
<dbReference type="OrthoDB" id="5240629at2"/>
<comment type="caution">
    <text evidence="3">The sequence shown here is derived from an EMBL/GenBank/DDBJ whole genome shotgun (WGS) entry which is preliminary data.</text>
</comment>
<dbReference type="Pfam" id="PF00496">
    <property type="entry name" value="SBP_bac_5"/>
    <property type="match status" value="1"/>
</dbReference>
<organism evidence="3 4">
    <name type="scientific">Agromyces albus</name>
    <dbReference type="NCBI Taxonomy" id="205332"/>
    <lineage>
        <taxon>Bacteria</taxon>
        <taxon>Bacillati</taxon>
        <taxon>Actinomycetota</taxon>
        <taxon>Actinomycetes</taxon>
        <taxon>Micrococcales</taxon>
        <taxon>Microbacteriaceae</taxon>
        <taxon>Agromyces</taxon>
    </lineage>
</organism>
<accession>A0A4V1QWR2</accession>
<dbReference type="InterPro" id="IPR030678">
    <property type="entry name" value="Peptide/Ni-bd"/>
</dbReference>
<evidence type="ECO:0000313" key="3">
    <source>
        <dbReference type="EMBL" id="RXZ67046.1"/>
    </source>
</evidence>
<dbReference type="EMBL" id="SDPN01000068">
    <property type="protein sequence ID" value="RXZ67046.1"/>
    <property type="molecule type" value="Genomic_DNA"/>
</dbReference>
<feature type="domain" description="Solute-binding protein family 5" evidence="2">
    <location>
        <begin position="79"/>
        <end position="419"/>
    </location>
</feature>
<keyword evidence="1" id="KW-0732">Signal</keyword>
<dbReference type="Gene3D" id="3.40.190.10">
    <property type="entry name" value="Periplasmic binding protein-like II"/>
    <property type="match status" value="1"/>
</dbReference>
<reference evidence="3 4" key="1">
    <citation type="submission" date="2019-01" db="EMBL/GenBank/DDBJ databases">
        <title>Agromyces.</title>
        <authorList>
            <person name="Li J."/>
        </authorList>
    </citation>
    <scope>NUCLEOTIDE SEQUENCE [LARGE SCALE GENOMIC DNA]</scope>
    <source>
        <strain evidence="3 4">DSM 15934</strain>
    </source>
</reference>
<evidence type="ECO:0000313" key="4">
    <source>
        <dbReference type="Proteomes" id="UP000293865"/>
    </source>
</evidence>
<dbReference type="Proteomes" id="UP000293865">
    <property type="component" value="Unassembled WGS sequence"/>
</dbReference>
<dbReference type="InterPro" id="IPR039424">
    <property type="entry name" value="SBP_5"/>
</dbReference>
<dbReference type="RefSeq" id="WP_129522533.1">
    <property type="nucleotide sequence ID" value="NZ_SDPN01000068.1"/>
</dbReference>
<dbReference type="GO" id="GO:0015833">
    <property type="term" value="P:peptide transport"/>
    <property type="evidence" value="ECO:0007669"/>
    <property type="project" value="TreeGrafter"/>
</dbReference>
<sequence length="504" mass="53552">MHLRARTVRLAVAALVAGLALTGCSAPEPQNGGGEGEQTLRLALSAAPTDLSIGNGITGDPTIYLAVYDRIVHRHGDQLEPGIAESWEYNADRTQLTLNIREGLKFSSGNALDAAAVAANIEAVRTIPATTQLVSAVSGVEAPDPSTVVVTLSRPDASILPNLAEALGAVGDPEVLGEDSSKLAPIGSGPYILNTEKSKTGSLYVLDRNEDYWDVESFDFEHVEIQAIPDPAAVQNALLAGQIDYGNVGADVVSQFKDNPKFHVGDTTGGFPILALIDRTGSIVPALGDVRVRQAINHAINRDEIVEKLLFGQGTPTNQMFNPQYGAFDEGLLEKGEYDLDAAKKLMADAGYADGFELTMPSNFLTAYYEPTLTQSLGDLGITVTWEPVQFTDLYPKVFGGSYGAFFIYGAGYPFPAQDANASLTGIFNPFGYTTPELDALVAAANAADESEQDAAFKKVNAYLVDQAWFAPLNVGKSSFVTTAEVEFDPTVGYGFLSAFSVSN</sequence>
<dbReference type="PROSITE" id="PS51257">
    <property type="entry name" value="PROKAR_LIPOPROTEIN"/>
    <property type="match status" value="1"/>
</dbReference>
<proteinExistence type="predicted"/>
<feature type="signal peptide" evidence="1">
    <location>
        <begin position="1"/>
        <end position="25"/>
    </location>
</feature>
<dbReference type="InterPro" id="IPR000914">
    <property type="entry name" value="SBP_5_dom"/>
</dbReference>
<keyword evidence="4" id="KW-1185">Reference proteome</keyword>
<dbReference type="GO" id="GO:0043190">
    <property type="term" value="C:ATP-binding cassette (ABC) transporter complex"/>
    <property type="evidence" value="ECO:0007669"/>
    <property type="project" value="InterPro"/>
</dbReference>
<feature type="chain" id="PRO_5038808702" description="Solute-binding protein family 5 domain-containing protein" evidence="1">
    <location>
        <begin position="26"/>
        <end position="504"/>
    </location>
</feature>
<evidence type="ECO:0000256" key="1">
    <source>
        <dbReference type="SAM" id="SignalP"/>
    </source>
</evidence>
<dbReference type="PIRSF" id="PIRSF002741">
    <property type="entry name" value="MppA"/>
    <property type="match status" value="1"/>
</dbReference>
<gene>
    <name evidence="3" type="ORF">ESP51_19495</name>
</gene>
<dbReference type="SUPFAM" id="SSF53850">
    <property type="entry name" value="Periplasmic binding protein-like II"/>
    <property type="match status" value="1"/>
</dbReference>
<dbReference type="PANTHER" id="PTHR30290">
    <property type="entry name" value="PERIPLASMIC BINDING COMPONENT OF ABC TRANSPORTER"/>
    <property type="match status" value="1"/>
</dbReference>
<name>A0A4V1QWR2_9MICO</name>
<evidence type="ECO:0000259" key="2">
    <source>
        <dbReference type="Pfam" id="PF00496"/>
    </source>
</evidence>
<dbReference type="AlphaFoldDB" id="A0A4V1QWR2"/>
<protein>
    <recommendedName>
        <fullName evidence="2">Solute-binding protein family 5 domain-containing protein</fullName>
    </recommendedName>
</protein>
<dbReference type="GO" id="GO:1904680">
    <property type="term" value="F:peptide transmembrane transporter activity"/>
    <property type="evidence" value="ECO:0007669"/>
    <property type="project" value="TreeGrafter"/>
</dbReference>
<dbReference type="GO" id="GO:0042597">
    <property type="term" value="C:periplasmic space"/>
    <property type="evidence" value="ECO:0007669"/>
    <property type="project" value="UniProtKB-ARBA"/>
</dbReference>